<organism evidence="1">
    <name type="scientific">Mesocestoides corti</name>
    <name type="common">Flatworm</name>
    <dbReference type="NCBI Taxonomy" id="53468"/>
    <lineage>
        <taxon>Eukaryota</taxon>
        <taxon>Metazoa</taxon>
        <taxon>Spiralia</taxon>
        <taxon>Lophotrochozoa</taxon>
        <taxon>Platyhelminthes</taxon>
        <taxon>Cestoda</taxon>
        <taxon>Eucestoda</taxon>
        <taxon>Cyclophyllidea</taxon>
        <taxon>Mesocestoididae</taxon>
        <taxon>Mesocestoides</taxon>
    </lineage>
</organism>
<dbReference type="AlphaFoldDB" id="A0A5K3FQL9"/>
<proteinExistence type="predicted"/>
<sequence>MYFELTSVLSHFVARFFRALNLNVELHNEKSLCFQAEICI</sequence>
<evidence type="ECO:0000313" key="1">
    <source>
        <dbReference type="WBParaSite" id="MCU_010311-RB"/>
    </source>
</evidence>
<reference evidence="1" key="1">
    <citation type="submission" date="2019-11" db="UniProtKB">
        <authorList>
            <consortium name="WormBaseParasite"/>
        </authorList>
    </citation>
    <scope>IDENTIFICATION</scope>
</reference>
<protein>
    <submittedName>
        <fullName evidence="1">Lipase_3 domain-containing protein</fullName>
    </submittedName>
</protein>
<name>A0A5K3FQL9_MESCO</name>
<dbReference type="WBParaSite" id="MCU_010311-RB">
    <property type="protein sequence ID" value="MCU_010311-RB"/>
    <property type="gene ID" value="MCU_010311"/>
</dbReference>
<accession>A0A5K3FQL9</accession>